<dbReference type="InParanoid" id="W2RLQ6"/>
<dbReference type="PANTHER" id="PTHR40128">
    <property type="entry name" value="EXPRESSED PROTEIN"/>
    <property type="match status" value="1"/>
</dbReference>
<dbReference type="Gene3D" id="2.60.120.620">
    <property type="entry name" value="q2cbj1_9rhob like domain"/>
    <property type="match status" value="1"/>
</dbReference>
<dbReference type="PANTHER" id="PTHR40128:SF1">
    <property type="entry name" value="PHYTANOYL-COA HYDROXYLASE"/>
    <property type="match status" value="1"/>
</dbReference>
<keyword evidence="3" id="KW-1185">Reference proteome</keyword>
<evidence type="ECO:0000313" key="2">
    <source>
        <dbReference type="EMBL" id="ETN37392.1"/>
    </source>
</evidence>
<name>W2RLQ6_CYPE1</name>
<evidence type="ECO:0000256" key="1">
    <source>
        <dbReference type="SAM" id="MobiDB-lite"/>
    </source>
</evidence>
<dbReference type="OrthoDB" id="2328924at2759"/>
<dbReference type="RefSeq" id="XP_008720924.1">
    <property type="nucleotide sequence ID" value="XM_008722702.1"/>
</dbReference>
<dbReference type="GeneID" id="19975722"/>
<dbReference type="HOGENOM" id="CLU_049925_0_0_1"/>
<reference evidence="2 3" key="1">
    <citation type="submission" date="2013-03" db="EMBL/GenBank/DDBJ databases">
        <title>The Genome Sequence of Phialophora europaea CBS 101466.</title>
        <authorList>
            <consortium name="The Broad Institute Genomics Platform"/>
            <person name="Cuomo C."/>
            <person name="de Hoog S."/>
            <person name="Gorbushina A."/>
            <person name="Walker B."/>
            <person name="Young S.K."/>
            <person name="Zeng Q."/>
            <person name="Gargeya S."/>
            <person name="Fitzgerald M."/>
            <person name="Haas B."/>
            <person name="Abouelleil A."/>
            <person name="Allen A.W."/>
            <person name="Alvarado L."/>
            <person name="Arachchi H.M."/>
            <person name="Berlin A.M."/>
            <person name="Chapman S.B."/>
            <person name="Gainer-Dewar J."/>
            <person name="Goldberg J."/>
            <person name="Griggs A."/>
            <person name="Gujja S."/>
            <person name="Hansen M."/>
            <person name="Howarth C."/>
            <person name="Imamovic A."/>
            <person name="Ireland A."/>
            <person name="Larimer J."/>
            <person name="McCowan C."/>
            <person name="Murphy C."/>
            <person name="Pearson M."/>
            <person name="Poon T.W."/>
            <person name="Priest M."/>
            <person name="Roberts A."/>
            <person name="Saif S."/>
            <person name="Shea T."/>
            <person name="Sisk P."/>
            <person name="Sykes S."/>
            <person name="Wortman J."/>
            <person name="Nusbaum C."/>
            <person name="Birren B."/>
        </authorList>
    </citation>
    <scope>NUCLEOTIDE SEQUENCE [LARGE SCALE GENOMIC DNA]</scope>
    <source>
        <strain evidence="2 3">CBS 101466</strain>
    </source>
</reference>
<gene>
    <name evidence="2" type="ORF">HMPREF1541_08383</name>
</gene>
<dbReference type="VEuPathDB" id="FungiDB:HMPREF1541_08383"/>
<protein>
    <recommendedName>
        <fullName evidence="4">Phytanoyl-CoA dioxygenase</fullName>
    </recommendedName>
</protein>
<proteinExistence type="predicted"/>
<evidence type="ECO:0008006" key="4">
    <source>
        <dbReference type="Google" id="ProtNLM"/>
    </source>
</evidence>
<dbReference type="STRING" id="1220924.W2RLQ6"/>
<dbReference type="Pfam" id="PF05721">
    <property type="entry name" value="PhyH"/>
    <property type="match status" value="1"/>
</dbReference>
<evidence type="ECO:0000313" key="3">
    <source>
        <dbReference type="Proteomes" id="UP000030752"/>
    </source>
</evidence>
<dbReference type="AlphaFoldDB" id="W2RLQ6"/>
<dbReference type="SUPFAM" id="SSF51197">
    <property type="entry name" value="Clavaminate synthase-like"/>
    <property type="match status" value="1"/>
</dbReference>
<dbReference type="InterPro" id="IPR008775">
    <property type="entry name" value="Phytyl_CoA_dOase-like"/>
</dbReference>
<dbReference type="Proteomes" id="UP000030752">
    <property type="component" value="Unassembled WGS sequence"/>
</dbReference>
<accession>W2RLQ6</accession>
<sequence length="337" mass="37584">MATADVLLPATQPLPSHLAANTGHVPRSQLGWLRPTTSDTSIDEMRRRLSTDGYLYVKNLLPRADVLKMRAHYFSQFTSTDLLDPSSDPGLGIYDQTSDPATHRGIGGGDPSSKDLDILTEAHTTEHYRAFVGHPQLRQKVRQLMEWEEDVLLMRTMLRHNVPNGSATGVHYDKLFLRGGEAFFLTAWVPIGDTAHNGGGLIYLEDSVDLGQAIEDDFNARADAQNMDVGQKISAFNVNMTATGILSDHPKEFEADHQAIAERIGREQKGYKWLVADYEAGDVVFHHPCMVHGSGRNEDAAGRIRLSTDLRFYNKEDFDNGTADTRWMKFWTIGDGL</sequence>
<organism evidence="2 3">
    <name type="scientific">Cyphellophora europaea (strain CBS 101466)</name>
    <name type="common">Phialophora europaea</name>
    <dbReference type="NCBI Taxonomy" id="1220924"/>
    <lineage>
        <taxon>Eukaryota</taxon>
        <taxon>Fungi</taxon>
        <taxon>Dikarya</taxon>
        <taxon>Ascomycota</taxon>
        <taxon>Pezizomycotina</taxon>
        <taxon>Eurotiomycetes</taxon>
        <taxon>Chaetothyriomycetidae</taxon>
        <taxon>Chaetothyriales</taxon>
        <taxon>Cyphellophoraceae</taxon>
        <taxon>Cyphellophora</taxon>
    </lineage>
</organism>
<dbReference type="EMBL" id="KB822724">
    <property type="protein sequence ID" value="ETN37392.1"/>
    <property type="molecule type" value="Genomic_DNA"/>
</dbReference>
<feature type="region of interest" description="Disordered" evidence="1">
    <location>
        <begin position="93"/>
        <end position="114"/>
    </location>
</feature>
<dbReference type="eggNOG" id="ENOG502SCSP">
    <property type="taxonomic scope" value="Eukaryota"/>
</dbReference>